<dbReference type="OrthoDB" id="78437at2759"/>
<protein>
    <submittedName>
        <fullName evidence="1">Uncharacterized protein</fullName>
    </submittedName>
</protein>
<name>A0A8J6EWN1_ELECQ</name>
<comment type="caution">
    <text evidence="1">The sequence shown here is derived from an EMBL/GenBank/DDBJ whole genome shotgun (WGS) entry which is preliminary data.</text>
</comment>
<dbReference type="AlphaFoldDB" id="A0A8J6EWN1"/>
<evidence type="ECO:0000313" key="1">
    <source>
        <dbReference type="EMBL" id="KAG9477377.1"/>
    </source>
</evidence>
<dbReference type="EMBL" id="WNTK01000010">
    <property type="protein sequence ID" value="KAG9477377.1"/>
    <property type="molecule type" value="Genomic_DNA"/>
</dbReference>
<reference evidence="1" key="1">
    <citation type="thesis" date="2020" institute="ProQuest LLC" country="789 East Eisenhower Parkway, Ann Arbor, MI, USA">
        <title>Comparative Genomics and Chromosome Evolution.</title>
        <authorList>
            <person name="Mudd A.B."/>
        </authorList>
    </citation>
    <scope>NUCLEOTIDE SEQUENCE</scope>
    <source>
        <strain evidence="1">HN-11 Male</strain>
        <tissue evidence="1">Kidney and liver</tissue>
    </source>
</reference>
<dbReference type="Proteomes" id="UP000770717">
    <property type="component" value="Unassembled WGS sequence"/>
</dbReference>
<keyword evidence="2" id="KW-1185">Reference proteome</keyword>
<evidence type="ECO:0000313" key="2">
    <source>
        <dbReference type="Proteomes" id="UP000770717"/>
    </source>
</evidence>
<organism evidence="1 2">
    <name type="scientific">Eleutherodactylus coqui</name>
    <name type="common">Puerto Rican coqui</name>
    <dbReference type="NCBI Taxonomy" id="57060"/>
    <lineage>
        <taxon>Eukaryota</taxon>
        <taxon>Metazoa</taxon>
        <taxon>Chordata</taxon>
        <taxon>Craniata</taxon>
        <taxon>Vertebrata</taxon>
        <taxon>Euteleostomi</taxon>
        <taxon>Amphibia</taxon>
        <taxon>Batrachia</taxon>
        <taxon>Anura</taxon>
        <taxon>Neobatrachia</taxon>
        <taxon>Hyloidea</taxon>
        <taxon>Eleutherodactylidae</taxon>
        <taxon>Eleutherodactylinae</taxon>
        <taxon>Eleutherodactylus</taxon>
        <taxon>Eleutherodactylus</taxon>
    </lineage>
</organism>
<sequence>MLHKPCLKCQILGRFFFKPLLLTSIIRSPFVPVFDVLLSFCCKTIAMNTAIGYPQREGDYERMQLTIDFPGVSMGREMDTSQHKTKPFTHIYRA</sequence>
<proteinExistence type="predicted"/>
<gene>
    <name evidence="1" type="ORF">GDO78_002659</name>
</gene>
<accession>A0A8J6EWN1</accession>